<evidence type="ECO:0000256" key="5">
    <source>
        <dbReference type="ARBA" id="ARBA00022840"/>
    </source>
</evidence>
<sequence>MSQVPYSFKDAPAMAVERLTDVIRVLQPKAHGCTEDVAVTGFSIDSRNVQPGEIYVAIQGQRVDGHQFCDEAMKRGAVACLVTHTEGIEQSKQCIVVEDSIRALGYLAACHRRAMKANVIGITGSVGKTTTKEILTAVLNTNWRTRKSQGNYNSTIGLPIELLKLRPDDAWMVAEMGMSTAGEIAQLVDIAKPQVALWTAVQPVHLANFENIDGIVNAKAELMEGLGEDGLLIFNADDPRVAKRCAAFAGRKFSYGILDARADVRARIEPFSDWDSTPFMVEFGKGKHQMLNLPMVGRFNVGNALAACAVGLALGVSGSDLVAALRYIKPSDQRCKLLAYTGDVLVVDDSYNANPYAVEQVLRSFAPLSPRYFRWLVLGDMLELGDEEEQIHLELGYRLAGYGFDRITLVGDLVERTYEGLKTRAADGVELEYFSSVNEAAAALNGPIPEGARIWCKASRGIRLERFVQALTAKLA</sequence>
<dbReference type="NCBIfam" id="TIGR01143">
    <property type="entry name" value="murF"/>
    <property type="match status" value="1"/>
</dbReference>
<feature type="domain" description="Mur ligase central" evidence="14">
    <location>
        <begin position="122"/>
        <end position="310"/>
    </location>
</feature>
<evidence type="ECO:0000256" key="2">
    <source>
        <dbReference type="ARBA" id="ARBA00022598"/>
    </source>
</evidence>
<dbReference type="Gene3D" id="3.90.190.20">
    <property type="entry name" value="Mur ligase, C-terminal domain"/>
    <property type="match status" value="1"/>
</dbReference>
<dbReference type="Gene3D" id="3.40.1390.10">
    <property type="entry name" value="MurE/MurF, N-terminal domain"/>
    <property type="match status" value="1"/>
</dbReference>
<dbReference type="Pfam" id="PF01225">
    <property type="entry name" value="Mur_ligase"/>
    <property type="match status" value="1"/>
</dbReference>
<evidence type="ECO:0000256" key="7">
    <source>
        <dbReference type="ARBA" id="ARBA00022984"/>
    </source>
</evidence>
<keyword evidence="8 10" id="KW-0131">Cell cycle</keyword>
<keyword evidence="2 10" id="KW-0436">Ligase</keyword>
<evidence type="ECO:0000259" key="12">
    <source>
        <dbReference type="Pfam" id="PF01225"/>
    </source>
</evidence>
<feature type="domain" description="Mur ligase C-terminal" evidence="13">
    <location>
        <begin position="334"/>
        <end position="459"/>
    </location>
</feature>
<dbReference type="InterPro" id="IPR004101">
    <property type="entry name" value="Mur_ligase_C"/>
</dbReference>
<evidence type="ECO:0000313" key="16">
    <source>
        <dbReference type="Proteomes" id="UP000664417"/>
    </source>
</evidence>
<dbReference type="InterPro" id="IPR000713">
    <property type="entry name" value="Mur_ligase_N"/>
</dbReference>
<keyword evidence="7 10" id="KW-0573">Peptidoglycan synthesis</keyword>
<dbReference type="GO" id="GO:0008360">
    <property type="term" value="P:regulation of cell shape"/>
    <property type="evidence" value="ECO:0007669"/>
    <property type="project" value="UniProtKB-KW"/>
</dbReference>
<keyword evidence="6 10" id="KW-0133">Cell shape</keyword>
<dbReference type="RefSeq" id="WP_207858437.1">
    <property type="nucleotide sequence ID" value="NZ_JAFREP010000007.1"/>
</dbReference>
<comment type="caution">
    <text evidence="15">The sequence shown here is derived from an EMBL/GenBank/DDBJ whole genome shotgun (WGS) entry which is preliminary data.</text>
</comment>
<feature type="binding site" evidence="10">
    <location>
        <begin position="124"/>
        <end position="130"/>
    </location>
    <ligand>
        <name>ATP</name>
        <dbReference type="ChEBI" id="CHEBI:30616"/>
    </ligand>
</feature>
<dbReference type="SUPFAM" id="SSF53623">
    <property type="entry name" value="MurD-like peptide ligases, catalytic domain"/>
    <property type="match status" value="1"/>
</dbReference>
<evidence type="ECO:0000256" key="3">
    <source>
        <dbReference type="ARBA" id="ARBA00022618"/>
    </source>
</evidence>
<evidence type="ECO:0000256" key="4">
    <source>
        <dbReference type="ARBA" id="ARBA00022741"/>
    </source>
</evidence>
<comment type="function">
    <text evidence="10 11">Involved in cell wall formation. Catalyzes the final step in the synthesis of UDP-N-acetylmuramoyl-pentapeptide, the precursor of murein.</text>
</comment>
<name>A0A8J7Q657_9BACT</name>
<dbReference type="GO" id="GO:0071555">
    <property type="term" value="P:cell wall organization"/>
    <property type="evidence" value="ECO:0007669"/>
    <property type="project" value="UniProtKB-KW"/>
</dbReference>
<dbReference type="InterPro" id="IPR036565">
    <property type="entry name" value="Mur-like_cat_sf"/>
</dbReference>
<dbReference type="SUPFAM" id="SSF63418">
    <property type="entry name" value="MurE/MurF N-terminal domain"/>
    <property type="match status" value="1"/>
</dbReference>
<dbReference type="GO" id="GO:0005737">
    <property type="term" value="C:cytoplasm"/>
    <property type="evidence" value="ECO:0007669"/>
    <property type="project" value="UniProtKB-SubCell"/>
</dbReference>
<organism evidence="15 16">
    <name type="scientific">Acanthopleuribacter pedis</name>
    <dbReference type="NCBI Taxonomy" id="442870"/>
    <lineage>
        <taxon>Bacteria</taxon>
        <taxon>Pseudomonadati</taxon>
        <taxon>Acidobacteriota</taxon>
        <taxon>Holophagae</taxon>
        <taxon>Acanthopleuribacterales</taxon>
        <taxon>Acanthopleuribacteraceae</taxon>
        <taxon>Acanthopleuribacter</taxon>
    </lineage>
</organism>
<dbReference type="Pfam" id="PF02875">
    <property type="entry name" value="Mur_ligase_C"/>
    <property type="match status" value="1"/>
</dbReference>
<evidence type="ECO:0000256" key="9">
    <source>
        <dbReference type="ARBA" id="ARBA00023316"/>
    </source>
</evidence>
<dbReference type="InterPro" id="IPR013221">
    <property type="entry name" value="Mur_ligase_cen"/>
</dbReference>
<dbReference type="EC" id="6.3.2.10" evidence="10 11"/>
<dbReference type="InterPro" id="IPR005863">
    <property type="entry name" value="UDP-N-AcMur_synth"/>
</dbReference>
<keyword evidence="4 10" id="KW-0547">Nucleotide-binding</keyword>
<evidence type="ECO:0000256" key="10">
    <source>
        <dbReference type="HAMAP-Rule" id="MF_02019"/>
    </source>
</evidence>
<keyword evidence="3 10" id="KW-0132">Cell division</keyword>
<reference evidence="15" key="1">
    <citation type="submission" date="2021-03" db="EMBL/GenBank/DDBJ databases">
        <authorList>
            <person name="Wang G."/>
        </authorList>
    </citation>
    <scope>NUCLEOTIDE SEQUENCE</scope>
    <source>
        <strain evidence="15">KCTC 12899</strain>
    </source>
</reference>
<comment type="pathway">
    <text evidence="10 11">Cell wall biogenesis; peptidoglycan biosynthesis.</text>
</comment>
<dbReference type="UniPathway" id="UPA00219"/>
<accession>A0A8J7Q657</accession>
<evidence type="ECO:0000256" key="11">
    <source>
        <dbReference type="RuleBase" id="RU004136"/>
    </source>
</evidence>
<dbReference type="PANTHER" id="PTHR43024">
    <property type="entry name" value="UDP-N-ACETYLMURAMOYL-TRIPEPTIDE--D-ALANYL-D-ALANINE LIGASE"/>
    <property type="match status" value="1"/>
</dbReference>
<evidence type="ECO:0000313" key="15">
    <source>
        <dbReference type="EMBL" id="MBO1318751.1"/>
    </source>
</evidence>
<comment type="catalytic activity">
    <reaction evidence="10 11">
        <text>D-alanyl-D-alanine + UDP-N-acetyl-alpha-D-muramoyl-L-alanyl-gamma-D-glutamyl-meso-2,6-diaminopimelate + ATP = UDP-N-acetyl-alpha-D-muramoyl-L-alanyl-gamma-D-glutamyl-meso-2,6-diaminopimeloyl-D-alanyl-D-alanine + ADP + phosphate + H(+)</text>
        <dbReference type="Rhea" id="RHEA:28374"/>
        <dbReference type="ChEBI" id="CHEBI:15378"/>
        <dbReference type="ChEBI" id="CHEBI:30616"/>
        <dbReference type="ChEBI" id="CHEBI:43474"/>
        <dbReference type="ChEBI" id="CHEBI:57822"/>
        <dbReference type="ChEBI" id="CHEBI:61386"/>
        <dbReference type="ChEBI" id="CHEBI:83905"/>
        <dbReference type="ChEBI" id="CHEBI:456216"/>
        <dbReference type="EC" id="6.3.2.10"/>
    </reaction>
</comment>
<gene>
    <name evidence="10 15" type="primary">murF</name>
    <name evidence="15" type="ORF">J3U88_09785</name>
</gene>
<dbReference type="InterPro" id="IPR051046">
    <property type="entry name" value="MurCDEF_CellWall_CoF430Synth"/>
</dbReference>
<dbReference type="Gene3D" id="3.40.1190.10">
    <property type="entry name" value="Mur-like, catalytic domain"/>
    <property type="match status" value="1"/>
</dbReference>
<keyword evidence="9 10" id="KW-0961">Cell wall biogenesis/degradation</keyword>
<dbReference type="GO" id="GO:0047480">
    <property type="term" value="F:UDP-N-acetylmuramoyl-tripeptide-D-alanyl-D-alanine ligase activity"/>
    <property type="evidence" value="ECO:0007669"/>
    <property type="project" value="UniProtKB-UniRule"/>
</dbReference>
<evidence type="ECO:0000259" key="14">
    <source>
        <dbReference type="Pfam" id="PF08245"/>
    </source>
</evidence>
<evidence type="ECO:0000256" key="8">
    <source>
        <dbReference type="ARBA" id="ARBA00023306"/>
    </source>
</evidence>
<dbReference type="SUPFAM" id="SSF53244">
    <property type="entry name" value="MurD-like peptide ligases, peptide-binding domain"/>
    <property type="match status" value="1"/>
</dbReference>
<dbReference type="GO" id="GO:0051301">
    <property type="term" value="P:cell division"/>
    <property type="evidence" value="ECO:0007669"/>
    <property type="project" value="UniProtKB-KW"/>
</dbReference>
<dbReference type="PANTHER" id="PTHR43024:SF1">
    <property type="entry name" value="UDP-N-ACETYLMURAMOYL-TRIPEPTIDE--D-ALANYL-D-ALANINE LIGASE"/>
    <property type="match status" value="1"/>
</dbReference>
<dbReference type="Proteomes" id="UP000664417">
    <property type="component" value="Unassembled WGS sequence"/>
</dbReference>
<dbReference type="GO" id="GO:0005524">
    <property type="term" value="F:ATP binding"/>
    <property type="evidence" value="ECO:0007669"/>
    <property type="project" value="UniProtKB-UniRule"/>
</dbReference>
<dbReference type="InterPro" id="IPR036615">
    <property type="entry name" value="Mur_ligase_C_dom_sf"/>
</dbReference>
<comment type="subcellular location">
    <subcellularLocation>
        <location evidence="10 11">Cytoplasm</location>
    </subcellularLocation>
</comment>
<keyword evidence="5 10" id="KW-0067">ATP-binding</keyword>
<evidence type="ECO:0000259" key="13">
    <source>
        <dbReference type="Pfam" id="PF02875"/>
    </source>
</evidence>
<feature type="domain" description="Mur ligase N-terminal catalytic" evidence="12">
    <location>
        <begin position="39"/>
        <end position="99"/>
    </location>
</feature>
<dbReference type="InterPro" id="IPR035911">
    <property type="entry name" value="MurE/MurF_N"/>
</dbReference>
<keyword evidence="1 10" id="KW-0963">Cytoplasm</keyword>
<evidence type="ECO:0000256" key="1">
    <source>
        <dbReference type="ARBA" id="ARBA00022490"/>
    </source>
</evidence>
<dbReference type="GO" id="GO:0009252">
    <property type="term" value="P:peptidoglycan biosynthetic process"/>
    <property type="evidence" value="ECO:0007669"/>
    <property type="project" value="UniProtKB-UniRule"/>
</dbReference>
<comment type="similarity">
    <text evidence="10">Belongs to the MurCDEF family. MurF subfamily.</text>
</comment>
<dbReference type="HAMAP" id="MF_02019">
    <property type="entry name" value="MurF"/>
    <property type="match status" value="1"/>
</dbReference>
<dbReference type="EMBL" id="JAFREP010000007">
    <property type="protein sequence ID" value="MBO1318751.1"/>
    <property type="molecule type" value="Genomic_DNA"/>
</dbReference>
<proteinExistence type="inferred from homology"/>
<evidence type="ECO:0000256" key="6">
    <source>
        <dbReference type="ARBA" id="ARBA00022960"/>
    </source>
</evidence>
<dbReference type="Pfam" id="PF08245">
    <property type="entry name" value="Mur_ligase_M"/>
    <property type="match status" value="1"/>
</dbReference>
<protein>
    <recommendedName>
        <fullName evidence="10 11">UDP-N-acetylmuramoyl-tripeptide--D-alanyl-D-alanine ligase</fullName>
        <ecNumber evidence="10 11">6.3.2.10</ecNumber>
    </recommendedName>
    <alternativeName>
        <fullName evidence="10">D-alanyl-D-alanine-adding enzyme</fullName>
    </alternativeName>
</protein>
<dbReference type="AlphaFoldDB" id="A0A8J7Q657"/>
<keyword evidence="16" id="KW-1185">Reference proteome</keyword>